<evidence type="ECO:0000313" key="3">
    <source>
        <dbReference type="Proteomes" id="UP001159363"/>
    </source>
</evidence>
<evidence type="ECO:0000256" key="1">
    <source>
        <dbReference type="SAM" id="MobiDB-lite"/>
    </source>
</evidence>
<feature type="region of interest" description="Disordered" evidence="1">
    <location>
        <begin position="476"/>
        <end position="502"/>
    </location>
</feature>
<reference evidence="2 3" key="1">
    <citation type="submission" date="2023-02" db="EMBL/GenBank/DDBJ databases">
        <title>LHISI_Scaffold_Assembly.</title>
        <authorList>
            <person name="Stuart O.P."/>
            <person name="Cleave R."/>
            <person name="Magrath M.J.L."/>
            <person name="Mikheyev A.S."/>
        </authorList>
    </citation>
    <scope>NUCLEOTIDE SEQUENCE [LARGE SCALE GENOMIC DNA]</scope>
    <source>
        <strain evidence="2">Daus_M_001</strain>
        <tissue evidence="2">Leg muscle</tissue>
    </source>
</reference>
<evidence type="ECO:0000313" key="2">
    <source>
        <dbReference type="EMBL" id="KAJ8883340.1"/>
    </source>
</evidence>
<keyword evidence="3" id="KW-1185">Reference proteome</keyword>
<organism evidence="2 3">
    <name type="scientific">Dryococelus australis</name>
    <dbReference type="NCBI Taxonomy" id="614101"/>
    <lineage>
        <taxon>Eukaryota</taxon>
        <taxon>Metazoa</taxon>
        <taxon>Ecdysozoa</taxon>
        <taxon>Arthropoda</taxon>
        <taxon>Hexapoda</taxon>
        <taxon>Insecta</taxon>
        <taxon>Pterygota</taxon>
        <taxon>Neoptera</taxon>
        <taxon>Polyneoptera</taxon>
        <taxon>Phasmatodea</taxon>
        <taxon>Verophasmatodea</taxon>
        <taxon>Anareolatae</taxon>
        <taxon>Phasmatidae</taxon>
        <taxon>Eurycanthinae</taxon>
        <taxon>Dryococelus</taxon>
    </lineage>
</organism>
<gene>
    <name evidence="2" type="ORF">PR048_015183</name>
</gene>
<proteinExistence type="predicted"/>
<sequence>MLPTGWAASRRVSGQKSRPCHSNRENETSPKIPEVCLKSRNLLHRPAIADEYGKQGTDIGQRYVFPHQAIVERRTQIWVCPIADNRLLSDVERSMVVDEEDVARQPGAVKSREVSKDLAGLEIEMKFTSNRRYWWFEISIRDQQPLSTNIKLDPGSDLGSCDLGSGKMFVQPSRRSARAGETERSPRKPAEQPAASSGTIPASKNPGVALPGIEPGLPWWEGSGLAITIPREAFVQDTHSHYCFLLITGSQLNGACLKNCRPITTVGEKNRCLESTLPPNEFAKYSWLYQSGKVMYVIGSLGEHATEIALTVLTSHSRISLWLITALGSHLCEPGFESQRGRFRIFGCENCAGRCHWSTGFLGDLPFLPPLHSGATLYSPHLTSPSSALKTSILKAARISSSIFTHLEIRYLIPVPPPPMHLHLQLHVHVRLYVQLYMQVHRGWGRSKCNCISSGVGEEFHVKRWNDEEKAVVSESCEPFPSSQPQSVRPACRPPGRDKRPR</sequence>
<feature type="region of interest" description="Disordered" evidence="1">
    <location>
        <begin position="1"/>
        <end position="31"/>
    </location>
</feature>
<name>A0ABQ9HGE0_9NEOP</name>
<feature type="region of interest" description="Disordered" evidence="1">
    <location>
        <begin position="164"/>
        <end position="207"/>
    </location>
</feature>
<comment type="caution">
    <text evidence="2">The sequence shown here is derived from an EMBL/GenBank/DDBJ whole genome shotgun (WGS) entry which is preliminary data.</text>
</comment>
<feature type="compositionally biased region" description="Basic and acidic residues" evidence="1">
    <location>
        <begin position="178"/>
        <end position="190"/>
    </location>
</feature>
<accession>A0ABQ9HGE0</accession>
<protein>
    <submittedName>
        <fullName evidence="2">Uncharacterized protein</fullName>
    </submittedName>
</protein>
<dbReference type="EMBL" id="JARBHB010000005">
    <property type="protein sequence ID" value="KAJ8883340.1"/>
    <property type="molecule type" value="Genomic_DNA"/>
</dbReference>
<dbReference type="Proteomes" id="UP001159363">
    <property type="component" value="Chromosome 4"/>
</dbReference>